<comment type="caution">
    <text evidence="2">The sequence shown here is derived from an EMBL/GenBank/DDBJ whole genome shotgun (WGS) entry which is preliminary data.</text>
</comment>
<dbReference type="PANTHER" id="PTHR12195">
    <property type="entry name" value="CYTOPLASMIC FMR1-INTERACTING PROTEIN-RELATED"/>
    <property type="match status" value="1"/>
</dbReference>
<dbReference type="EMBL" id="QGNW01001273">
    <property type="protein sequence ID" value="RVW47677.1"/>
    <property type="molecule type" value="Genomic_DNA"/>
</dbReference>
<dbReference type="GO" id="GO:0030833">
    <property type="term" value="P:regulation of actin filament polymerization"/>
    <property type="evidence" value="ECO:0007669"/>
    <property type="project" value="InterPro"/>
</dbReference>
<dbReference type="Proteomes" id="UP000288805">
    <property type="component" value="Unassembled WGS sequence"/>
</dbReference>
<gene>
    <name evidence="2" type="primary">PIR_3</name>
    <name evidence="2" type="ORF">CK203_095474</name>
</gene>
<evidence type="ECO:0000256" key="1">
    <source>
        <dbReference type="SAM" id="SignalP"/>
    </source>
</evidence>
<sequence length="96" mass="10841">MHVSRSSSLIVQLLLLKSSDSADVEWCKEVKGNMYDMVVEGFQLLSRWTARIWEQCAWKFSRPCKVSVPMESYEASVWLVGCASGALFNNGGIYND</sequence>
<evidence type="ECO:0000313" key="3">
    <source>
        <dbReference type="Proteomes" id="UP000288805"/>
    </source>
</evidence>
<name>A0A438EJ00_VITVI</name>
<feature type="signal peptide" evidence="1">
    <location>
        <begin position="1"/>
        <end position="21"/>
    </location>
</feature>
<dbReference type="AlphaFoldDB" id="A0A438EJ00"/>
<protein>
    <submittedName>
        <fullName evidence="2">Protein PIR</fullName>
    </submittedName>
</protein>
<dbReference type="OrthoDB" id="10265867at2759"/>
<dbReference type="InterPro" id="IPR008081">
    <property type="entry name" value="Cytoplasmic_FMR1-int"/>
</dbReference>
<dbReference type="Pfam" id="PF05994">
    <property type="entry name" value="FragX_IP"/>
    <property type="match status" value="1"/>
</dbReference>
<proteinExistence type="predicted"/>
<accession>A0A438EJ00</accession>
<keyword evidence="1" id="KW-0732">Signal</keyword>
<dbReference type="GO" id="GO:0031267">
    <property type="term" value="F:small GTPase binding"/>
    <property type="evidence" value="ECO:0007669"/>
    <property type="project" value="InterPro"/>
</dbReference>
<organism evidence="2 3">
    <name type="scientific">Vitis vinifera</name>
    <name type="common">Grape</name>
    <dbReference type="NCBI Taxonomy" id="29760"/>
    <lineage>
        <taxon>Eukaryota</taxon>
        <taxon>Viridiplantae</taxon>
        <taxon>Streptophyta</taxon>
        <taxon>Embryophyta</taxon>
        <taxon>Tracheophyta</taxon>
        <taxon>Spermatophyta</taxon>
        <taxon>Magnoliopsida</taxon>
        <taxon>eudicotyledons</taxon>
        <taxon>Gunneridae</taxon>
        <taxon>Pentapetalae</taxon>
        <taxon>rosids</taxon>
        <taxon>Vitales</taxon>
        <taxon>Vitaceae</taxon>
        <taxon>Viteae</taxon>
        <taxon>Vitis</taxon>
    </lineage>
</organism>
<evidence type="ECO:0000313" key="2">
    <source>
        <dbReference type="EMBL" id="RVW47677.1"/>
    </source>
</evidence>
<reference evidence="2 3" key="1">
    <citation type="journal article" date="2018" name="PLoS Genet.">
        <title>Population sequencing reveals clonal diversity and ancestral inbreeding in the grapevine cultivar Chardonnay.</title>
        <authorList>
            <person name="Roach M.J."/>
            <person name="Johnson D.L."/>
            <person name="Bohlmann J."/>
            <person name="van Vuuren H.J."/>
            <person name="Jones S.J."/>
            <person name="Pretorius I.S."/>
            <person name="Schmidt S.A."/>
            <person name="Borneman A.R."/>
        </authorList>
    </citation>
    <scope>NUCLEOTIDE SEQUENCE [LARGE SCALE GENOMIC DNA]</scope>
    <source>
        <strain evidence="3">cv. Chardonnay</strain>
        <tissue evidence="2">Leaf</tissue>
    </source>
</reference>
<feature type="chain" id="PRO_5019159178" evidence="1">
    <location>
        <begin position="22"/>
        <end position="96"/>
    </location>
</feature>